<dbReference type="EMBL" id="AAVT01000001">
    <property type="protein sequence ID" value="EAW32242.1"/>
    <property type="molecule type" value="Genomic_DNA"/>
</dbReference>
<name>A0Y7Y8_9GAMM</name>
<dbReference type="FunFam" id="3.20.20.100:FF:000004">
    <property type="entry name" value="Oxidoreductase, aldo/keto reductase"/>
    <property type="match status" value="1"/>
</dbReference>
<sequence length="345" mass="38315">MIMLKSTQLGKNSGLYVSELCLGTMNFGQPGRGHQGDWTLGPNEAKAIFSAAIDRGLFYFDCADIYGLGATEEVVGEVLKGLLPRDEYVLTTKVSMPMGENPNLRGLSRKHIMEGIDKSLKRLGHDYVDQLVIHRHPHGVPGHGDVPIEETMEALNDVVKAGKALYLGGSSMFAWQFAELQMTAEKNGWNKFISMQNHYNLIYREEEREMNPYCEKTGVALTPWSPLARGILAGAYRGGFDKGTTNRSQGQDRQRTEGLYRGVNDFEIADRVCEIADKYGKTPAQISLAWLMNKDEVYSPVVGVSKIAQLDDLVGAAEIVLEQDDIQYLEALYQPLQNLLSIGFS</sequence>
<dbReference type="eggNOG" id="COG0667">
    <property type="taxonomic scope" value="Bacteria"/>
</dbReference>
<protein>
    <submittedName>
        <fullName evidence="3">Aldo/keto reductase</fullName>
    </submittedName>
</protein>
<dbReference type="InterPro" id="IPR023210">
    <property type="entry name" value="NADP_OxRdtase_dom"/>
</dbReference>
<dbReference type="InterPro" id="IPR036812">
    <property type="entry name" value="NAD(P)_OxRdtase_dom_sf"/>
</dbReference>
<dbReference type="Gene3D" id="3.20.20.100">
    <property type="entry name" value="NADP-dependent oxidoreductase domain"/>
    <property type="match status" value="1"/>
</dbReference>
<comment type="caution">
    <text evidence="3">The sequence shown here is derived from an EMBL/GenBank/DDBJ whole genome shotgun (WGS) entry which is preliminary data.</text>
</comment>
<dbReference type="Pfam" id="PF00248">
    <property type="entry name" value="Aldo_ket_red"/>
    <property type="match status" value="1"/>
</dbReference>
<dbReference type="GO" id="GO:0005829">
    <property type="term" value="C:cytosol"/>
    <property type="evidence" value="ECO:0007669"/>
    <property type="project" value="UniProtKB-ARBA"/>
</dbReference>
<dbReference type="PANTHER" id="PTHR43364:SF4">
    <property type="entry name" value="NAD(P)-LINKED OXIDOREDUCTASE SUPERFAMILY PROTEIN"/>
    <property type="match status" value="1"/>
</dbReference>
<dbReference type="AlphaFoldDB" id="A0Y7Y8"/>
<dbReference type="PANTHER" id="PTHR43364">
    <property type="entry name" value="NADH-SPECIFIC METHYLGLYOXAL REDUCTASE-RELATED"/>
    <property type="match status" value="1"/>
</dbReference>
<evidence type="ECO:0000313" key="4">
    <source>
        <dbReference type="Proteomes" id="UP000004931"/>
    </source>
</evidence>
<organism evidence="3 4">
    <name type="scientific">marine gamma proteobacterium HTCC2143</name>
    <dbReference type="NCBI Taxonomy" id="247633"/>
    <lineage>
        <taxon>Bacteria</taxon>
        <taxon>Pseudomonadati</taxon>
        <taxon>Pseudomonadota</taxon>
        <taxon>Gammaproteobacteria</taxon>
        <taxon>Cellvibrionales</taxon>
        <taxon>Spongiibacteraceae</taxon>
        <taxon>BD1-7 clade</taxon>
    </lineage>
</organism>
<gene>
    <name evidence="3" type="ORF">GP2143_13341</name>
</gene>
<proteinExistence type="predicted"/>
<accession>A0Y7Y8</accession>
<dbReference type="Proteomes" id="UP000004931">
    <property type="component" value="Unassembled WGS sequence"/>
</dbReference>
<dbReference type="PRINTS" id="PR00069">
    <property type="entry name" value="ALDKETRDTASE"/>
</dbReference>
<dbReference type="GO" id="GO:0016491">
    <property type="term" value="F:oxidoreductase activity"/>
    <property type="evidence" value="ECO:0007669"/>
    <property type="project" value="UniProtKB-KW"/>
</dbReference>
<dbReference type="STRING" id="247633.GP2143_13341"/>
<evidence type="ECO:0000256" key="1">
    <source>
        <dbReference type="ARBA" id="ARBA00023002"/>
    </source>
</evidence>
<feature type="domain" description="NADP-dependent oxidoreductase" evidence="2">
    <location>
        <begin position="19"/>
        <end position="333"/>
    </location>
</feature>
<evidence type="ECO:0000313" key="3">
    <source>
        <dbReference type="EMBL" id="EAW32242.1"/>
    </source>
</evidence>
<dbReference type="InterPro" id="IPR020471">
    <property type="entry name" value="AKR"/>
</dbReference>
<dbReference type="CDD" id="cd19079">
    <property type="entry name" value="AKR_EcYajO-like"/>
    <property type="match status" value="1"/>
</dbReference>
<reference evidence="3 4" key="1">
    <citation type="journal article" date="2010" name="J. Bacteriol.">
        <title>Genome sequence of the oligotrophic marine Gammaproteobacterium HTCC2143, isolated from the Oregon Coast.</title>
        <authorList>
            <person name="Oh H.M."/>
            <person name="Kang I."/>
            <person name="Ferriera S."/>
            <person name="Giovannoni S.J."/>
            <person name="Cho J.C."/>
        </authorList>
    </citation>
    <scope>NUCLEOTIDE SEQUENCE [LARGE SCALE GENOMIC DNA]</scope>
    <source>
        <strain evidence="3 4">HTCC2143</strain>
    </source>
</reference>
<evidence type="ECO:0000259" key="2">
    <source>
        <dbReference type="Pfam" id="PF00248"/>
    </source>
</evidence>
<keyword evidence="1" id="KW-0560">Oxidoreductase</keyword>
<keyword evidence="4" id="KW-1185">Reference proteome</keyword>
<dbReference type="SUPFAM" id="SSF51430">
    <property type="entry name" value="NAD(P)-linked oxidoreductase"/>
    <property type="match status" value="1"/>
</dbReference>
<dbReference type="InterPro" id="IPR050523">
    <property type="entry name" value="AKR_Detox_Biosynth"/>
</dbReference>